<reference evidence="2 3" key="1">
    <citation type="submission" date="2019-07" db="EMBL/GenBank/DDBJ databases">
        <title>Lysobacter weifangensis sp. nov., isolated from bensulfuron-methyl contaminated farmland soil.</title>
        <authorList>
            <person name="Zhao H."/>
        </authorList>
    </citation>
    <scope>NUCLEOTIDE SEQUENCE [LARGE SCALE GENOMIC DNA]</scope>
    <source>
        <strain evidence="2 3">CC-Bw-6</strain>
    </source>
</reference>
<keyword evidence="1" id="KW-1133">Transmembrane helix</keyword>
<protein>
    <submittedName>
        <fullName evidence="2">Dimethyl sulfoxide reductase anchor subunit</fullName>
    </submittedName>
</protein>
<feature type="transmembrane region" description="Helical" evidence="1">
    <location>
        <begin position="146"/>
        <end position="166"/>
    </location>
</feature>
<evidence type="ECO:0000313" key="3">
    <source>
        <dbReference type="Proteomes" id="UP000315891"/>
    </source>
</evidence>
<feature type="transmembrane region" description="Helical" evidence="1">
    <location>
        <begin position="249"/>
        <end position="269"/>
    </location>
</feature>
<evidence type="ECO:0000313" key="2">
    <source>
        <dbReference type="EMBL" id="QDQ74273.1"/>
    </source>
</evidence>
<feature type="transmembrane region" description="Helical" evidence="1">
    <location>
        <begin position="172"/>
        <end position="194"/>
    </location>
</feature>
<dbReference type="Proteomes" id="UP000315891">
    <property type="component" value="Chromosome"/>
</dbReference>
<dbReference type="GO" id="GO:0019645">
    <property type="term" value="P:anaerobic electron transport chain"/>
    <property type="evidence" value="ECO:0007669"/>
    <property type="project" value="InterPro"/>
</dbReference>
<dbReference type="InterPro" id="IPR007059">
    <property type="entry name" value="DmsC"/>
</dbReference>
<keyword evidence="1" id="KW-0812">Transmembrane</keyword>
<keyword evidence="3" id="KW-1185">Reference proteome</keyword>
<dbReference type="AlphaFoldDB" id="A0A516V6Y9"/>
<dbReference type="EMBL" id="CP041742">
    <property type="protein sequence ID" value="QDQ74273.1"/>
    <property type="molecule type" value="Genomic_DNA"/>
</dbReference>
<feature type="transmembrane region" description="Helical" evidence="1">
    <location>
        <begin position="275"/>
        <end position="294"/>
    </location>
</feature>
<dbReference type="RefSeq" id="WP_143879782.1">
    <property type="nucleotide sequence ID" value="NZ_BAABLZ010000001.1"/>
</dbReference>
<dbReference type="Pfam" id="PF04976">
    <property type="entry name" value="DmsC"/>
    <property type="match status" value="1"/>
</dbReference>
<dbReference type="PANTHER" id="PTHR38095">
    <property type="entry name" value="ANAEROBIC DIMETHYL SULFOXIDE REDUCTASE CHAIN YNFH"/>
    <property type="match status" value="1"/>
</dbReference>
<name>A0A516V6Y9_9GAMM</name>
<keyword evidence="1" id="KW-0472">Membrane</keyword>
<feature type="transmembrane region" description="Helical" evidence="1">
    <location>
        <begin position="86"/>
        <end position="103"/>
    </location>
</feature>
<dbReference type="GO" id="GO:0009390">
    <property type="term" value="C:dimethyl sulfoxide reductase complex"/>
    <property type="evidence" value="ECO:0007669"/>
    <property type="project" value="TreeGrafter"/>
</dbReference>
<dbReference type="GO" id="GO:0009389">
    <property type="term" value="F:dimethyl sulfoxide reductase activity"/>
    <property type="evidence" value="ECO:0007669"/>
    <property type="project" value="TreeGrafter"/>
</dbReference>
<accession>A0A516V6Y9</accession>
<feature type="transmembrane region" description="Helical" evidence="1">
    <location>
        <begin position="115"/>
        <end position="134"/>
    </location>
</feature>
<organism evidence="2 3">
    <name type="scientific">Pseudoluteimonas lycopersici</name>
    <dbReference type="NCBI Taxonomy" id="1324796"/>
    <lineage>
        <taxon>Bacteria</taxon>
        <taxon>Pseudomonadati</taxon>
        <taxon>Pseudomonadota</taxon>
        <taxon>Gammaproteobacteria</taxon>
        <taxon>Lysobacterales</taxon>
        <taxon>Lysobacteraceae</taxon>
        <taxon>Pseudoluteimonas</taxon>
    </lineage>
</organism>
<feature type="transmembrane region" description="Helical" evidence="1">
    <location>
        <begin position="43"/>
        <end position="65"/>
    </location>
</feature>
<dbReference type="GO" id="GO:0005886">
    <property type="term" value="C:plasma membrane"/>
    <property type="evidence" value="ECO:0007669"/>
    <property type="project" value="TreeGrafter"/>
</dbReference>
<proteinExistence type="predicted"/>
<dbReference type="PANTHER" id="PTHR38095:SF1">
    <property type="entry name" value="ANAEROBIC DIMETHYL SULFOXIDE REDUCTASE CHAIN YNFH"/>
    <property type="match status" value="1"/>
</dbReference>
<gene>
    <name evidence="2" type="ORF">FNZ56_10460</name>
</gene>
<dbReference type="OrthoDB" id="5520897at2"/>
<sequence length="306" mass="33746">MNPALSVILFTTLSGTGYGLWLWLGLRIALGPRAYDFEPIGWFFALLLGAVLTTIGIVASLWHLGKPLRVWRAFTQWRTSWMSREGVMAVATLAVAVLMVAPLPIPHEIVQRPLAALLAVCALGTICSTAMIYASLKPIPAWRHPLVLPGYIGFALLTGGLAFAALPQPTPVLRFALPVLLVLTIAMAILKLAYWRAIDAKPLPQTRGDAIGLPNRKPSVFERPHTEANYLTKEMGFVVARKHARKMRVFSLLLFAALPILCIALAIATSRPWPWLDIATLCAICGAFLERWLFFAQAKHLVTLYY</sequence>
<evidence type="ECO:0000256" key="1">
    <source>
        <dbReference type="SAM" id="Phobius"/>
    </source>
</evidence>